<proteinExistence type="predicted"/>
<sequence>MKRIALLCLVCLALSGCDDDSGGKVTNEFLVGKWDCKLKKFFAKNENGKLSDYAKDGEIIFVKEYKLDQGKLYSKKDNSKDWVYIDLDNRYTGKTDVIRDDGFRSLKVTTLMTKKSDNQYFIKEEFFLMERDTDNKNRYVYKTNAEGLCTRIK</sequence>
<dbReference type="AlphaFoldDB" id="A0A2V4DWX8"/>
<name>A0A2V4DWX8_9GAMM</name>
<dbReference type="RefSeq" id="WP_110423993.1">
    <property type="nucleotide sequence ID" value="NZ_QGLP01000005.1"/>
</dbReference>
<accession>A0A2V4DWX8</accession>
<dbReference type="Proteomes" id="UP000247483">
    <property type="component" value="Unassembled WGS sequence"/>
</dbReference>
<comment type="caution">
    <text evidence="1">The sequence shown here is derived from an EMBL/GenBank/DDBJ whole genome shotgun (WGS) entry which is preliminary data.</text>
</comment>
<evidence type="ECO:0000313" key="1">
    <source>
        <dbReference type="EMBL" id="PXZ04733.1"/>
    </source>
</evidence>
<organism evidence="1 2">
    <name type="scientific">Gilliamella apicola</name>
    <dbReference type="NCBI Taxonomy" id="1196095"/>
    <lineage>
        <taxon>Bacteria</taxon>
        <taxon>Pseudomonadati</taxon>
        <taxon>Pseudomonadota</taxon>
        <taxon>Gammaproteobacteria</taxon>
        <taxon>Orbales</taxon>
        <taxon>Orbaceae</taxon>
        <taxon>Gilliamella</taxon>
    </lineage>
</organism>
<evidence type="ECO:0000313" key="2">
    <source>
        <dbReference type="Proteomes" id="UP000247483"/>
    </source>
</evidence>
<dbReference type="EMBL" id="QGLP01000005">
    <property type="protein sequence ID" value="PXZ04733.1"/>
    <property type="molecule type" value="Genomic_DNA"/>
</dbReference>
<dbReference type="PROSITE" id="PS51257">
    <property type="entry name" value="PROKAR_LIPOPROTEIN"/>
    <property type="match status" value="1"/>
</dbReference>
<protein>
    <submittedName>
        <fullName evidence="1">Uncharacterized protein</fullName>
    </submittedName>
</protein>
<gene>
    <name evidence="1" type="ORF">DKK79_10350</name>
</gene>
<reference evidence="1 2" key="1">
    <citation type="submission" date="2018-05" db="EMBL/GenBank/DDBJ databases">
        <title>Reference genomes for bee gut microbiota database.</title>
        <authorList>
            <person name="Ellegaard K.M."/>
        </authorList>
    </citation>
    <scope>NUCLEOTIDE SEQUENCE [LARGE SCALE GENOMIC DNA]</scope>
    <source>
        <strain evidence="1 2">ESL0177</strain>
    </source>
</reference>